<name>A0A392PXE5_9FABA</name>
<reference evidence="1 2" key="1">
    <citation type="journal article" date="2018" name="Front. Plant Sci.">
        <title>Red Clover (Trifolium pratense) and Zigzag Clover (T. medium) - A Picture of Genomic Similarities and Differences.</title>
        <authorList>
            <person name="Dluhosova J."/>
            <person name="Istvanek J."/>
            <person name="Nedelnik J."/>
            <person name="Repkova J."/>
        </authorList>
    </citation>
    <scope>NUCLEOTIDE SEQUENCE [LARGE SCALE GENOMIC DNA]</scope>
    <source>
        <strain evidence="2">cv. 10/8</strain>
        <tissue evidence="1">Leaf</tissue>
    </source>
</reference>
<evidence type="ECO:0000313" key="2">
    <source>
        <dbReference type="Proteomes" id="UP000265520"/>
    </source>
</evidence>
<keyword evidence="2" id="KW-1185">Reference proteome</keyword>
<protein>
    <submittedName>
        <fullName evidence="1">HEAT repeat-containing protein 5B</fullName>
    </submittedName>
</protein>
<dbReference type="EMBL" id="LXQA010099461">
    <property type="protein sequence ID" value="MCI16110.1"/>
    <property type="molecule type" value="Genomic_DNA"/>
</dbReference>
<dbReference type="GO" id="GO:0005975">
    <property type="term" value="P:carbohydrate metabolic process"/>
    <property type="evidence" value="ECO:0007669"/>
    <property type="project" value="InterPro"/>
</dbReference>
<evidence type="ECO:0000313" key="1">
    <source>
        <dbReference type="EMBL" id="MCI16110.1"/>
    </source>
</evidence>
<dbReference type="PANTHER" id="PTHR46975:SF2">
    <property type="entry name" value="PROTEIN SWEETIE"/>
    <property type="match status" value="1"/>
</dbReference>
<feature type="non-terminal residue" evidence="1">
    <location>
        <position position="170"/>
    </location>
</feature>
<organism evidence="1 2">
    <name type="scientific">Trifolium medium</name>
    <dbReference type="NCBI Taxonomy" id="97028"/>
    <lineage>
        <taxon>Eukaryota</taxon>
        <taxon>Viridiplantae</taxon>
        <taxon>Streptophyta</taxon>
        <taxon>Embryophyta</taxon>
        <taxon>Tracheophyta</taxon>
        <taxon>Spermatophyta</taxon>
        <taxon>Magnoliopsida</taxon>
        <taxon>eudicotyledons</taxon>
        <taxon>Gunneridae</taxon>
        <taxon>Pentapetalae</taxon>
        <taxon>rosids</taxon>
        <taxon>fabids</taxon>
        <taxon>Fabales</taxon>
        <taxon>Fabaceae</taxon>
        <taxon>Papilionoideae</taxon>
        <taxon>50 kb inversion clade</taxon>
        <taxon>NPAAA clade</taxon>
        <taxon>Hologalegina</taxon>
        <taxon>IRL clade</taxon>
        <taxon>Trifolieae</taxon>
        <taxon>Trifolium</taxon>
    </lineage>
</organism>
<dbReference type="PANTHER" id="PTHR46975">
    <property type="entry name" value="PROTEIN SWEETIE"/>
    <property type="match status" value="1"/>
</dbReference>
<comment type="caution">
    <text evidence="1">The sequence shown here is derived from an EMBL/GenBank/DDBJ whole genome shotgun (WGS) entry which is preliminary data.</text>
</comment>
<accession>A0A392PXE5</accession>
<dbReference type="Proteomes" id="UP000265520">
    <property type="component" value="Unassembled WGS sequence"/>
</dbReference>
<dbReference type="AlphaFoldDB" id="A0A392PXE5"/>
<sequence length="170" mass="18973">MLVPESKEEVAFYLQWNLFLDGLQSPVVSSKLRPCLDESWPVILQALALDSVPVNSEGNDCTKASAKNTDKHSAATCQYSMVQLKFEDFKFLWGFSLLGLFQSQHPILYKPIIQLGFVNAKHGGNSPSDEVKPPGLKLYEIVLPMFQFLSTESFFGAGLLNVDICKELLQ</sequence>
<gene>
    <name evidence="1" type="ORF">A2U01_0037251</name>
</gene>
<proteinExistence type="predicted"/>
<dbReference type="InterPro" id="IPR044218">
    <property type="entry name" value="SWEETIE"/>
</dbReference>